<organism evidence="14 15">
    <name type="scientific">Candidatus Taylorbacteria bacterium RIFCSPLOWO2_01_FULL_48_100</name>
    <dbReference type="NCBI Taxonomy" id="1802322"/>
    <lineage>
        <taxon>Bacteria</taxon>
        <taxon>Candidatus Tayloriibacteriota</taxon>
    </lineage>
</organism>
<evidence type="ECO:0000256" key="8">
    <source>
        <dbReference type="ARBA" id="ARBA00022842"/>
    </source>
</evidence>
<keyword evidence="3 13" id="KW-0540">Nuclease</keyword>
<dbReference type="EMBL" id="MHSA01000021">
    <property type="protein sequence ID" value="OHA33878.1"/>
    <property type="molecule type" value="Genomic_DNA"/>
</dbReference>
<keyword evidence="8 13" id="KW-0460">Magnesium</keyword>
<evidence type="ECO:0000256" key="7">
    <source>
        <dbReference type="ARBA" id="ARBA00022801"/>
    </source>
</evidence>
<dbReference type="GO" id="GO:0006281">
    <property type="term" value="P:DNA repair"/>
    <property type="evidence" value="ECO:0007669"/>
    <property type="project" value="UniProtKB-UniRule"/>
</dbReference>
<keyword evidence="10 13" id="KW-0233">DNA recombination</keyword>
<evidence type="ECO:0000256" key="6">
    <source>
        <dbReference type="ARBA" id="ARBA00022763"/>
    </source>
</evidence>
<dbReference type="GO" id="GO:0006310">
    <property type="term" value="P:DNA recombination"/>
    <property type="evidence" value="ECO:0007669"/>
    <property type="project" value="UniProtKB-UniRule"/>
</dbReference>
<accession>A0A1G2NCN9</accession>
<feature type="active site" evidence="13">
    <location>
        <position position="140"/>
    </location>
</feature>
<evidence type="ECO:0000313" key="14">
    <source>
        <dbReference type="EMBL" id="OHA33878.1"/>
    </source>
</evidence>
<proteinExistence type="inferred from homology"/>
<comment type="caution">
    <text evidence="14">The sequence shown here is derived from an EMBL/GenBank/DDBJ whole genome shotgun (WGS) entry which is preliminary data.</text>
</comment>
<keyword evidence="7 13" id="KW-0378">Hydrolase</keyword>
<comment type="catalytic activity">
    <reaction evidence="12 13">
        <text>Endonucleolytic cleavage at a junction such as a reciprocal single-stranded crossover between two homologous DNA duplexes (Holliday junction).</text>
        <dbReference type="EC" id="3.1.21.10"/>
    </reaction>
</comment>
<dbReference type="Gene3D" id="3.30.420.10">
    <property type="entry name" value="Ribonuclease H-like superfamily/Ribonuclease H"/>
    <property type="match status" value="1"/>
</dbReference>
<evidence type="ECO:0000256" key="2">
    <source>
        <dbReference type="ARBA" id="ARBA00022490"/>
    </source>
</evidence>
<evidence type="ECO:0000256" key="1">
    <source>
        <dbReference type="ARBA" id="ARBA00009518"/>
    </source>
</evidence>
<feature type="active site" evidence="13">
    <location>
        <position position="67"/>
    </location>
</feature>
<dbReference type="GO" id="GO:0000287">
    <property type="term" value="F:magnesium ion binding"/>
    <property type="evidence" value="ECO:0007669"/>
    <property type="project" value="UniProtKB-UniRule"/>
</dbReference>
<protein>
    <recommendedName>
        <fullName evidence="13">Crossover junction endodeoxyribonuclease RuvC</fullName>
        <ecNumber evidence="13">3.1.21.10</ecNumber>
    </recommendedName>
    <alternativeName>
        <fullName evidence="13">Holliday junction nuclease RuvC</fullName>
    </alternativeName>
    <alternativeName>
        <fullName evidence="13">Holliday junction resolvase RuvC</fullName>
    </alternativeName>
</protein>
<dbReference type="InterPro" id="IPR002176">
    <property type="entry name" value="X-over_junc_endoDNase_RuvC"/>
</dbReference>
<dbReference type="PRINTS" id="PR00696">
    <property type="entry name" value="RSOLVASERUVC"/>
</dbReference>
<dbReference type="CDD" id="cd16962">
    <property type="entry name" value="RuvC"/>
    <property type="match status" value="1"/>
</dbReference>
<evidence type="ECO:0000256" key="10">
    <source>
        <dbReference type="ARBA" id="ARBA00023172"/>
    </source>
</evidence>
<dbReference type="PANTHER" id="PTHR30194:SF3">
    <property type="entry name" value="CROSSOVER JUNCTION ENDODEOXYRIBONUCLEASE RUVC"/>
    <property type="match status" value="1"/>
</dbReference>
<evidence type="ECO:0000256" key="4">
    <source>
        <dbReference type="ARBA" id="ARBA00022723"/>
    </source>
</evidence>
<keyword evidence="2 13" id="KW-0963">Cytoplasm</keyword>
<keyword evidence="5 13" id="KW-0255">Endonuclease</keyword>
<evidence type="ECO:0000256" key="11">
    <source>
        <dbReference type="ARBA" id="ARBA00023204"/>
    </source>
</evidence>
<evidence type="ECO:0000256" key="3">
    <source>
        <dbReference type="ARBA" id="ARBA00022722"/>
    </source>
</evidence>
<keyword evidence="4 13" id="KW-0479">Metal-binding</keyword>
<dbReference type="Pfam" id="PF02075">
    <property type="entry name" value="RuvC"/>
    <property type="match status" value="1"/>
</dbReference>
<dbReference type="HAMAP" id="MF_00034">
    <property type="entry name" value="RuvC"/>
    <property type="match status" value="1"/>
</dbReference>
<dbReference type="SUPFAM" id="SSF53098">
    <property type="entry name" value="Ribonuclease H-like"/>
    <property type="match status" value="1"/>
</dbReference>
<evidence type="ECO:0000313" key="15">
    <source>
        <dbReference type="Proteomes" id="UP000177797"/>
    </source>
</evidence>
<dbReference type="EC" id="3.1.21.10" evidence="13"/>
<feature type="binding site" evidence="13">
    <location>
        <position position="7"/>
    </location>
    <ligand>
        <name>Mg(2+)</name>
        <dbReference type="ChEBI" id="CHEBI:18420"/>
        <label>1</label>
    </ligand>
</feature>
<evidence type="ECO:0000256" key="13">
    <source>
        <dbReference type="HAMAP-Rule" id="MF_00034"/>
    </source>
</evidence>
<dbReference type="Proteomes" id="UP000177797">
    <property type="component" value="Unassembled WGS sequence"/>
</dbReference>
<comment type="function">
    <text evidence="13">The RuvA-RuvB-RuvC complex processes Holliday junction (HJ) DNA during genetic recombination and DNA repair. Endonuclease that resolves HJ intermediates. Cleaves cruciform DNA by making single-stranded nicks across the HJ at symmetrical positions within the homologous arms, yielding a 5'-phosphate and a 3'-hydroxyl group; requires a central core of homology in the junction. The consensus cleavage sequence is 5'-(A/T)TT(C/G)-3'. Cleavage occurs on the 3'-side of the TT dinucleotide at the point of strand exchange. HJ branch migration catalyzed by RuvA-RuvB allows RuvC to scan DNA until it finds its consensus sequence, where it cleaves and resolves the cruciform DNA.</text>
</comment>
<feature type="binding site" evidence="13">
    <location>
        <position position="67"/>
    </location>
    <ligand>
        <name>Mg(2+)</name>
        <dbReference type="ChEBI" id="CHEBI:18420"/>
        <label>2</label>
    </ligand>
</feature>
<feature type="binding site" evidence="13">
    <location>
        <position position="140"/>
    </location>
    <ligand>
        <name>Mg(2+)</name>
        <dbReference type="ChEBI" id="CHEBI:18420"/>
        <label>1</label>
    </ligand>
</feature>
<gene>
    <name evidence="13" type="primary">ruvC</name>
    <name evidence="14" type="ORF">A2938_02535</name>
</gene>
<name>A0A1G2NCN9_9BACT</name>
<dbReference type="PANTHER" id="PTHR30194">
    <property type="entry name" value="CROSSOVER JUNCTION ENDODEOXYRIBONUCLEASE RUVC"/>
    <property type="match status" value="1"/>
</dbReference>
<keyword evidence="11 13" id="KW-0234">DNA repair</keyword>
<evidence type="ECO:0000256" key="5">
    <source>
        <dbReference type="ARBA" id="ARBA00022759"/>
    </source>
</evidence>
<dbReference type="GO" id="GO:0003677">
    <property type="term" value="F:DNA binding"/>
    <property type="evidence" value="ECO:0007669"/>
    <property type="project" value="UniProtKB-KW"/>
</dbReference>
<dbReference type="InterPro" id="IPR012337">
    <property type="entry name" value="RNaseH-like_sf"/>
</dbReference>
<evidence type="ECO:0000256" key="9">
    <source>
        <dbReference type="ARBA" id="ARBA00023125"/>
    </source>
</evidence>
<keyword evidence="9 13" id="KW-0238">DNA-binding</keyword>
<evidence type="ECO:0000256" key="12">
    <source>
        <dbReference type="ARBA" id="ARBA00029354"/>
    </source>
</evidence>
<comment type="similarity">
    <text evidence="1 13">Belongs to the RuvC family.</text>
</comment>
<keyword evidence="6 13" id="KW-0227">DNA damage</keyword>
<sequence>MKVLAIDPGYDRLGIAVLEKQNNKEIALFSACVTTDKKKTAGERLAHIGEEIKNAIMKWKPDALATETLFLFSNQKTAFRVAEARGVILYEAARAGLPAFEYTPLQIKIAVTGYGRSDKRQVTDMVIKLVALPPRKRLDDEYDALAIGLTCLAMEKFSTY</sequence>
<reference evidence="14 15" key="1">
    <citation type="journal article" date="2016" name="Nat. Commun.">
        <title>Thousands of microbial genomes shed light on interconnected biogeochemical processes in an aquifer system.</title>
        <authorList>
            <person name="Anantharaman K."/>
            <person name="Brown C.T."/>
            <person name="Hug L.A."/>
            <person name="Sharon I."/>
            <person name="Castelle C.J."/>
            <person name="Probst A.J."/>
            <person name="Thomas B.C."/>
            <person name="Singh A."/>
            <person name="Wilkins M.J."/>
            <person name="Karaoz U."/>
            <person name="Brodie E.L."/>
            <person name="Williams K.H."/>
            <person name="Hubbard S.S."/>
            <person name="Banfield J.F."/>
        </authorList>
    </citation>
    <scope>NUCLEOTIDE SEQUENCE [LARGE SCALE GENOMIC DNA]</scope>
</reference>
<dbReference type="GO" id="GO:0008821">
    <property type="term" value="F:crossover junction DNA endonuclease activity"/>
    <property type="evidence" value="ECO:0007669"/>
    <property type="project" value="UniProtKB-UniRule"/>
</dbReference>
<dbReference type="FunFam" id="3.30.420.10:FF:000002">
    <property type="entry name" value="Crossover junction endodeoxyribonuclease RuvC"/>
    <property type="match status" value="1"/>
</dbReference>
<comment type="subcellular location">
    <subcellularLocation>
        <location evidence="13">Cytoplasm</location>
    </subcellularLocation>
</comment>
<dbReference type="AlphaFoldDB" id="A0A1G2NCN9"/>
<dbReference type="GO" id="GO:0048476">
    <property type="term" value="C:Holliday junction resolvase complex"/>
    <property type="evidence" value="ECO:0007669"/>
    <property type="project" value="UniProtKB-UniRule"/>
</dbReference>
<dbReference type="GO" id="GO:0005737">
    <property type="term" value="C:cytoplasm"/>
    <property type="evidence" value="ECO:0007669"/>
    <property type="project" value="UniProtKB-SubCell"/>
</dbReference>
<feature type="active site" evidence="13">
    <location>
        <position position="7"/>
    </location>
</feature>
<comment type="cofactor">
    <cofactor evidence="13">
        <name>Mg(2+)</name>
        <dbReference type="ChEBI" id="CHEBI:18420"/>
    </cofactor>
    <text evidence="13">Binds 2 Mg(2+) ion per subunit.</text>
</comment>
<comment type="subunit">
    <text evidence="13">Homodimer which binds Holliday junction (HJ) DNA. The HJ becomes 2-fold symmetrical on binding to RuvC with unstacked arms; it has a different conformation from HJ DNA in complex with RuvA. In the full resolvosome a probable DNA-RuvA(4)-RuvB(12)-RuvC(2) complex forms which resolves the HJ.</text>
</comment>
<dbReference type="InterPro" id="IPR036397">
    <property type="entry name" value="RNaseH_sf"/>
</dbReference>